<evidence type="ECO:0000313" key="1">
    <source>
        <dbReference type="EMBL" id="KGP90292.1"/>
    </source>
</evidence>
<reference evidence="1 2" key="1">
    <citation type="submission" date="2013-08" db="EMBL/GenBank/DDBJ databases">
        <title>Genome of Pontibacillus chungwhensis.</title>
        <authorList>
            <person name="Wang Q."/>
            <person name="Wang G."/>
        </authorList>
    </citation>
    <scope>NUCLEOTIDE SEQUENCE [LARGE SCALE GENOMIC DNA]</scope>
    <source>
        <strain evidence="1 2">BH030062</strain>
    </source>
</reference>
<gene>
    <name evidence="1" type="ORF">N780_05820</name>
</gene>
<organism evidence="1 2">
    <name type="scientific">Pontibacillus chungwhensis BH030062</name>
    <dbReference type="NCBI Taxonomy" id="1385513"/>
    <lineage>
        <taxon>Bacteria</taxon>
        <taxon>Bacillati</taxon>
        <taxon>Bacillota</taxon>
        <taxon>Bacilli</taxon>
        <taxon>Bacillales</taxon>
        <taxon>Bacillaceae</taxon>
        <taxon>Pontibacillus</taxon>
    </lineage>
</organism>
<name>A0A0A2UPT3_9BACI</name>
<comment type="caution">
    <text evidence="1">The sequence shown here is derived from an EMBL/GenBank/DDBJ whole genome shotgun (WGS) entry which is preliminary data.</text>
</comment>
<accession>A0A0A2UPT3</accession>
<dbReference type="EMBL" id="AVBG01000014">
    <property type="protein sequence ID" value="KGP90292.1"/>
    <property type="molecule type" value="Genomic_DNA"/>
</dbReference>
<protein>
    <submittedName>
        <fullName evidence="1">Uncharacterized protein</fullName>
    </submittedName>
</protein>
<evidence type="ECO:0000313" key="2">
    <source>
        <dbReference type="Proteomes" id="UP000030153"/>
    </source>
</evidence>
<dbReference type="eggNOG" id="ENOG5030CHI">
    <property type="taxonomic scope" value="Bacteria"/>
</dbReference>
<dbReference type="AlphaFoldDB" id="A0A0A2UPT3"/>
<sequence>MELLNLLKKENFTRISFHDEYNVVQFSNLLELTSNDQLISFMEITPVRLEYYPFEIKPHIICYDELRSKKFFLFR</sequence>
<keyword evidence="2" id="KW-1185">Reference proteome</keyword>
<proteinExistence type="predicted"/>
<dbReference type="Proteomes" id="UP000030153">
    <property type="component" value="Unassembled WGS sequence"/>
</dbReference>